<dbReference type="CDD" id="cd00060">
    <property type="entry name" value="FHA"/>
    <property type="match status" value="1"/>
</dbReference>
<protein>
    <submittedName>
        <fullName evidence="2">Forkhead-associated domain protein</fullName>
    </submittedName>
</protein>
<name>T1ADD5_9ZZZZ</name>
<gene>
    <name evidence="2" type="ORF">B1B_09588</name>
</gene>
<proteinExistence type="predicted"/>
<sequence length="79" mass="8474">MEVAVAAVIGRSPDCDVSLGDTYLSSRHARVALDEGELTLEDLGSTNGTYVNEQMITGRVHLERGDVVQVGGVLFEVVR</sequence>
<dbReference type="Gene3D" id="2.60.200.20">
    <property type="match status" value="1"/>
</dbReference>
<organism evidence="2">
    <name type="scientific">mine drainage metagenome</name>
    <dbReference type="NCBI Taxonomy" id="410659"/>
    <lineage>
        <taxon>unclassified sequences</taxon>
        <taxon>metagenomes</taxon>
        <taxon>ecological metagenomes</taxon>
    </lineage>
</organism>
<reference evidence="2" key="1">
    <citation type="submission" date="2013-08" db="EMBL/GenBank/DDBJ databases">
        <authorList>
            <person name="Mendez C."/>
            <person name="Richter M."/>
            <person name="Ferrer M."/>
            <person name="Sanchez J."/>
        </authorList>
    </citation>
    <scope>NUCLEOTIDE SEQUENCE</scope>
</reference>
<feature type="domain" description="FHA" evidence="1">
    <location>
        <begin position="7"/>
        <end position="56"/>
    </location>
</feature>
<dbReference type="SUPFAM" id="SSF49879">
    <property type="entry name" value="SMAD/FHA domain"/>
    <property type="match status" value="1"/>
</dbReference>
<dbReference type="InterPro" id="IPR008984">
    <property type="entry name" value="SMAD_FHA_dom_sf"/>
</dbReference>
<dbReference type="SMART" id="SM00240">
    <property type="entry name" value="FHA"/>
    <property type="match status" value="1"/>
</dbReference>
<dbReference type="EMBL" id="AUZY01006358">
    <property type="protein sequence ID" value="EQD54643.1"/>
    <property type="molecule type" value="Genomic_DNA"/>
</dbReference>
<reference evidence="2" key="2">
    <citation type="journal article" date="2014" name="ISME J.">
        <title>Microbial stratification in low pH oxic and suboxic macroscopic growths along an acid mine drainage.</title>
        <authorList>
            <person name="Mendez-Garcia C."/>
            <person name="Mesa V."/>
            <person name="Sprenger R.R."/>
            <person name="Richter M."/>
            <person name="Diez M.S."/>
            <person name="Solano J."/>
            <person name="Bargiela R."/>
            <person name="Golyshina O.V."/>
            <person name="Manteca A."/>
            <person name="Ramos J.L."/>
            <person name="Gallego J.R."/>
            <person name="Llorente I."/>
            <person name="Martins Dos Santos V.A."/>
            <person name="Jensen O.N."/>
            <person name="Pelaez A.I."/>
            <person name="Sanchez J."/>
            <person name="Ferrer M."/>
        </authorList>
    </citation>
    <scope>NUCLEOTIDE SEQUENCE</scope>
</reference>
<dbReference type="PROSITE" id="PS50006">
    <property type="entry name" value="FHA_DOMAIN"/>
    <property type="match status" value="1"/>
</dbReference>
<dbReference type="InterPro" id="IPR050923">
    <property type="entry name" value="Cell_Proc_Reg/RNA_Proc"/>
</dbReference>
<dbReference type="Pfam" id="PF00498">
    <property type="entry name" value="FHA"/>
    <property type="match status" value="1"/>
</dbReference>
<comment type="caution">
    <text evidence="2">The sequence shown here is derived from an EMBL/GenBank/DDBJ whole genome shotgun (WGS) entry which is preliminary data.</text>
</comment>
<accession>T1ADD5</accession>
<evidence type="ECO:0000259" key="1">
    <source>
        <dbReference type="PROSITE" id="PS50006"/>
    </source>
</evidence>
<dbReference type="InterPro" id="IPR000253">
    <property type="entry name" value="FHA_dom"/>
</dbReference>
<dbReference type="PANTHER" id="PTHR23308">
    <property type="entry name" value="NUCLEAR INHIBITOR OF PROTEIN PHOSPHATASE-1"/>
    <property type="match status" value="1"/>
</dbReference>
<evidence type="ECO:0000313" key="2">
    <source>
        <dbReference type="EMBL" id="EQD54643.1"/>
    </source>
</evidence>
<dbReference type="AlphaFoldDB" id="T1ADD5"/>